<feature type="compositionally biased region" description="Polar residues" evidence="1">
    <location>
        <begin position="1"/>
        <end position="16"/>
    </location>
</feature>
<accession>A0AAJ0ESX8</accession>
<comment type="caution">
    <text evidence="2">The sequence shown here is derived from an EMBL/GenBank/DDBJ whole genome shotgun (WGS) entry which is preliminary data.</text>
</comment>
<evidence type="ECO:0000313" key="2">
    <source>
        <dbReference type="EMBL" id="KAK1672773.1"/>
    </source>
</evidence>
<dbReference type="GeneID" id="85460004"/>
<evidence type="ECO:0000256" key="1">
    <source>
        <dbReference type="SAM" id="MobiDB-lite"/>
    </source>
</evidence>
<proteinExistence type="predicted"/>
<name>A0AAJ0ESX8_9PEZI</name>
<protein>
    <submittedName>
        <fullName evidence="2">Uncharacterized protein</fullName>
    </submittedName>
</protein>
<keyword evidence="3" id="KW-1185">Reference proteome</keyword>
<dbReference type="Proteomes" id="UP001224890">
    <property type="component" value="Unassembled WGS sequence"/>
</dbReference>
<dbReference type="RefSeq" id="XP_060426776.1">
    <property type="nucleotide sequence ID" value="XM_060575478.1"/>
</dbReference>
<sequence length="66" mass="7391">MGRGQIQLNNGTSPLTSPRGERDSGRSRHSTHTHMDVHHSHTGSVWLWLRKRAAHTVERSATPDPT</sequence>
<organism evidence="2 3">
    <name type="scientific">Colletotrichum godetiae</name>
    <dbReference type="NCBI Taxonomy" id="1209918"/>
    <lineage>
        <taxon>Eukaryota</taxon>
        <taxon>Fungi</taxon>
        <taxon>Dikarya</taxon>
        <taxon>Ascomycota</taxon>
        <taxon>Pezizomycotina</taxon>
        <taxon>Sordariomycetes</taxon>
        <taxon>Hypocreomycetidae</taxon>
        <taxon>Glomerellales</taxon>
        <taxon>Glomerellaceae</taxon>
        <taxon>Colletotrichum</taxon>
        <taxon>Colletotrichum acutatum species complex</taxon>
    </lineage>
</organism>
<gene>
    <name evidence="2" type="ORF">BDP55DRAFT_671748</name>
</gene>
<dbReference type="AlphaFoldDB" id="A0AAJ0ESX8"/>
<reference evidence="2" key="1">
    <citation type="submission" date="2021-06" db="EMBL/GenBank/DDBJ databases">
        <title>Comparative genomics, transcriptomics and evolutionary studies reveal genomic signatures of adaptation to plant cell wall in hemibiotrophic fungi.</title>
        <authorList>
            <consortium name="DOE Joint Genome Institute"/>
            <person name="Baroncelli R."/>
            <person name="Diaz J.F."/>
            <person name="Benocci T."/>
            <person name="Peng M."/>
            <person name="Battaglia E."/>
            <person name="Haridas S."/>
            <person name="Andreopoulos W."/>
            <person name="Labutti K."/>
            <person name="Pangilinan J."/>
            <person name="Floch G.L."/>
            <person name="Makela M.R."/>
            <person name="Henrissat B."/>
            <person name="Grigoriev I.V."/>
            <person name="Crouch J.A."/>
            <person name="De Vries R.P."/>
            <person name="Sukno S.A."/>
            <person name="Thon M.R."/>
        </authorList>
    </citation>
    <scope>NUCLEOTIDE SEQUENCE</scope>
    <source>
        <strain evidence="2">CBS 193.32</strain>
    </source>
</reference>
<dbReference type="EMBL" id="JAHMHR010000035">
    <property type="protein sequence ID" value="KAK1672773.1"/>
    <property type="molecule type" value="Genomic_DNA"/>
</dbReference>
<evidence type="ECO:0000313" key="3">
    <source>
        <dbReference type="Proteomes" id="UP001224890"/>
    </source>
</evidence>
<feature type="region of interest" description="Disordered" evidence="1">
    <location>
        <begin position="1"/>
        <end position="44"/>
    </location>
</feature>